<accession>A0AAP2DA73</accession>
<dbReference type="InterPro" id="IPR027417">
    <property type="entry name" value="P-loop_NTPase"/>
</dbReference>
<protein>
    <submittedName>
        <fullName evidence="1">ATPase</fullName>
    </submittedName>
</protein>
<dbReference type="AlphaFoldDB" id="A0AAP2DA73"/>
<dbReference type="SUPFAM" id="SSF52540">
    <property type="entry name" value="P-loop containing nucleoside triphosphate hydrolases"/>
    <property type="match status" value="1"/>
</dbReference>
<dbReference type="Gene3D" id="3.40.50.300">
    <property type="entry name" value="P-loop containing nucleotide triphosphate hydrolases"/>
    <property type="match status" value="1"/>
</dbReference>
<reference evidence="1 2" key="1">
    <citation type="submission" date="2021-05" db="EMBL/GenBank/DDBJ databases">
        <title>A Polyphasic approach of four new species of the genus Ohtaekwangia: Ohtaekwangia histidinii sp. nov., Ohtaekwangia cretensis sp. nov., Ohtaekwangia indiensis sp. nov., Ohtaekwangia reichenbachii sp. nov. from diverse environment.</title>
        <authorList>
            <person name="Octaviana S."/>
        </authorList>
    </citation>
    <scope>NUCLEOTIDE SEQUENCE [LARGE SCALE GENOMIC DNA]</scope>
    <source>
        <strain evidence="1 2">PWU37</strain>
    </source>
</reference>
<evidence type="ECO:0000313" key="1">
    <source>
        <dbReference type="EMBL" id="MBT1688288.1"/>
    </source>
</evidence>
<organism evidence="1 2">
    <name type="scientific">Dawidia soli</name>
    <dbReference type="NCBI Taxonomy" id="2782352"/>
    <lineage>
        <taxon>Bacteria</taxon>
        <taxon>Pseudomonadati</taxon>
        <taxon>Bacteroidota</taxon>
        <taxon>Cytophagia</taxon>
        <taxon>Cytophagales</taxon>
        <taxon>Chryseotaleaceae</taxon>
        <taxon>Dawidia</taxon>
    </lineage>
</organism>
<comment type="caution">
    <text evidence="1">The sequence shown here is derived from an EMBL/GenBank/DDBJ whole genome shotgun (WGS) entry which is preliminary data.</text>
</comment>
<dbReference type="Proteomes" id="UP001319180">
    <property type="component" value="Unassembled WGS sequence"/>
</dbReference>
<gene>
    <name evidence="1" type="ORF">KK078_17080</name>
</gene>
<evidence type="ECO:0000313" key="2">
    <source>
        <dbReference type="Proteomes" id="UP001319180"/>
    </source>
</evidence>
<dbReference type="RefSeq" id="WP_254091514.1">
    <property type="nucleotide sequence ID" value="NZ_JAHESC010000024.1"/>
</dbReference>
<proteinExistence type="predicted"/>
<keyword evidence="2" id="KW-1185">Reference proteome</keyword>
<name>A0AAP2DA73_9BACT</name>
<sequence length="208" mass="23910">MIDYTWCIQFLERHGRQAYGPHFAIDETDYPVVHRLIAYFLRHDAEAGRLGIDLNKGLLLTGPVGCGKSALMTLMRAIPPPPHQFTIRSCRDVSFELLEEGYKVISRYSKLSYNSRGPRIYCFDDLGAEQNLKYFGTECNVMAEIILSRYELFTSQGMLTHITTNLQASEIETHYGNRVRSRLREQLNLVAFSKSSRDKRGHTKKQDV</sequence>
<dbReference type="EMBL" id="JAHESC010000024">
    <property type="protein sequence ID" value="MBT1688288.1"/>
    <property type="molecule type" value="Genomic_DNA"/>
</dbReference>